<keyword evidence="2" id="KW-1185">Reference proteome</keyword>
<sequence>MKALYDNRHTKEGCVFGHLKRESLFEFPRLILEGKITGKSAPGKPKKKWLDDIGEWAGHTYSVLKKMAHHRSIFHRLTSELQYEDGT</sequence>
<proteinExistence type="predicted"/>
<dbReference type="AlphaFoldDB" id="A0A8S4R7L0"/>
<dbReference type="Proteomes" id="UP000838756">
    <property type="component" value="Unassembled WGS sequence"/>
</dbReference>
<reference evidence="1" key="1">
    <citation type="submission" date="2022-03" db="EMBL/GenBank/DDBJ databases">
        <authorList>
            <person name="Lindestad O."/>
        </authorList>
    </citation>
    <scope>NUCLEOTIDE SEQUENCE</scope>
</reference>
<evidence type="ECO:0000313" key="2">
    <source>
        <dbReference type="Proteomes" id="UP000838756"/>
    </source>
</evidence>
<comment type="caution">
    <text evidence="1">The sequence shown here is derived from an EMBL/GenBank/DDBJ whole genome shotgun (WGS) entry which is preliminary data.</text>
</comment>
<protein>
    <submittedName>
        <fullName evidence="1">Jg5333 protein</fullName>
    </submittedName>
</protein>
<accession>A0A8S4R7L0</accession>
<dbReference type="OrthoDB" id="425681at2759"/>
<organism evidence="1 2">
    <name type="scientific">Pararge aegeria aegeria</name>
    <dbReference type="NCBI Taxonomy" id="348720"/>
    <lineage>
        <taxon>Eukaryota</taxon>
        <taxon>Metazoa</taxon>
        <taxon>Ecdysozoa</taxon>
        <taxon>Arthropoda</taxon>
        <taxon>Hexapoda</taxon>
        <taxon>Insecta</taxon>
        <taxon>Pterygota</taxon>
        <taxon>Neoptera</taxon>
        <taxon>Endopterygota</taxon>
        <taxon>Lepidoptera</taxon>
        <taxon>Glossata</taxon>
        <taxon>Ditrysia</taxon>
        <taxon>Papilionoidea</taxon>
        <taxon>Nymphalidae</taxon>
        <taxon>Satyrinae</taxon>
        <taxon>Satyrini</taxon>
        <taxon>Parargina</taxon>
        <taxon>Pararge</taxon>
    </lineage>
</organism>
<gene>
    <name evidence="1" type="primary">jg5333</name>
    <name evidence="1" type="ORF">PAEG_LOCUS10928</name>
</gene>
<dbReference type="EMBL" id="CAKXAJ010024914">
    <property type="protein sequence ID" value="CAH2232709.1"/>
    <property type="molecule type" value="Genomic_DNA"/>
</dbReference>
<name>A0A8S4R7L0_9NEOP</name>
<evidence type="ECO:0000313" key="1">
    <source>
        <dbReference type="EMBL" id="CAH2232709.1"/>
    </source>
</evidence>